<evidence type="ECO:0000313" key="6">
    <source>
        <dbReference type="Proteomes" id="UP000306192"/>
    </source>
</evidence>
<dbReference type="AlphaFoldDB" id="A0A4V4RFW4"/>
<evidence type="ECO:0000256" key="3">
    <source>
        <dbReference type="ARBA" id="ARBA00023163"/>
    </source>
</evidence>
<dbReference type="InterPro" id="IPR036388">
    <property type="entry name" value="WH-like_DNA-bd_sf"/>
</dbReference>
<accession>A0A4V4RFW4</accession>
<dbReference type="GO" id="GO:0043565">
    <property type="term" value="F:sequence-specific DNA binding"/>
    <property type="evidence" value="ECO:0007669"/>
    <property type="project" value="InterPro"/>
</dbReference>
<comment type="caution">
    <text evidence="5">The sequence shown here is derived from an EMBL/GenBank/DDBJ whole genome shotgun (WGS) entry which is preliminary data.</text>
</comment>
<dbReference type="InterPro" id="IPR011008">
    <property type="entry name" value="Dimeric_a/b-barrel"/>
</dbReference>
<dbReference type="Pfam" id="PF13412">
    <property type="entry name" value="HTH_24"/>
    <property type="match status" value="1"/>
</dbReference>
<dbReference type="SMART" id="SM00344">
    <property type="entry name" value="HTH_ASNC"/>
    <property type="match status" value="1"/>
</dbReference>
<evidence type="ECO:0000259" key="4">
    <source>
        <dbReference type="PROSITE" id="PS50956"/>
    </source>
</evidence>
<proteinExistence type="predicted"/>
<sequence length="183" mass="20420">MKKRNPFSSYVGARFEQPEVDLDSRDIALLRELSRDSRQSQRALSRKVGMSPPAVAERLARFERTGVVKQYSVAIDWERLGLGVVAIVNLTLRPAQDRQAVVDALTAMVELEQLTVVTGRYDLTARFRIADQGHLRELILDRIPELPGILRTETLLGLGTVDTDDFACRIFDTLPADGESVAV</sequence>
<dbReference type="PANTHER" id="PTHR30154">
    <property type="entry name" value="LEUCINE-RESPONSIVE REGULATORY PROTEIN"/>
    <property type="match status" value="1"/>
</dbReference>
<dbReference type="InterPro" id="IPR019888">
    <property type="entry name" value="Tscrpt_reg_AsnC-like"/>
</dbReference>
<dbReference type="Gene3D" id="3.30.70.920">
    <property type="match status" value="1"/>
</dbReference>
<gene>
    <name evidence="5" type="ORF">D4765_04860</name>
</gene>
<dbReference type="Proteomes" id="UP000306192">
    <property type="component" value="Unassembled WGS sequence"/>
</dbReference>
<dbReference type="SUPFAM" id="SSF54909">
    <property type="entry name" value="Dimeric alpha+beta barrel"/>
    <property type="match status" value="1"/>
</dbReference>
<protein>
    <submittedName>
        <fullName evidence="5">Lrp/AsnC family transcriptional regulator</fullName>
    </submittedName>
</protein>
<dbReference type="RefSeq" id="WP_136641127.1">
    <property type="nucleotide sequence ID" value="NZ_QYRT01000006.1"/>
</dbReference>
<dbReference type="PROSITE" id="PS50956">
    <property type="entry name" value="HTH_ASNC_2"/>
    <property type="match status" value="1"/>
</dbReference>
<keyword evidence="1" id="KW-0805">Transcription regulation</keyword>
<dbReference type="EMBL" id="QYRT01000006">
    <property type="protein sequence ID" value="TIH39404.1"/>
    <property type="molecule type" value="Genomic_DNA"/>
</dbReference>
<dbReference type="SUPFAM" id="SSF46785">
    <property type="entry name" value="Winged helix' DNA-binding domain"/>
    <property type="match status" value="1"/>
</dbReference>
<keyword evidence="3" id="KW-0804">Transcription</keyword>
<dbReference type="OrthoDB" id="166264at2"/>
<dbReference type="PRINTS" id="PR00033">
    <property type="entry name" value="HTHASNC"/>
</dbReference>
<reference evidence="5 6" key="1">
    <citation type="journal article" date="2019" name="Microorganisms">
        <title>Systematic Affiliation and Genome Analysis of Subtercola vilae DB165(T) with Particular Emphasis on Cold Adaptation of an Isolate from a High-Altitude Cold Volcano Lake.</title>
        <authorList>
            <person name="Villalobos A.S."/>
            <person name="Wiese J."/>
            <person name="Imhoff J.F."/>
            <person name="Dorador C."/>
            <person name="Keller A."/>
            <person name="Hentschel U."/>
        </authorList>
    </citation>
    <scope>NUCLEOTIDE SEQUENCE [LARGE SCALE GENOMIC DNA]</scope>
    <source>
        <strain evidence="5 6">DB165</strain>
    </source>
</reference>
<organism evidence="5 6">
    <name type="scientific">Subtercola vilae</name>
    <dbReference type="NCBI Taxonomy" id="2056433"/>
    <lineage>
        <taxon>Bacteria</taxon>
        <taxon>Bacillati</taxon>
        <taxon>Actinomycetota</taxon>
        <taxon>Actinomycetes</taxon>
        <taxon>Micrococcales</taxon>
        <taxon>Microbacteriaceae</taxon>
        <taxon>Subtercola</taxon>
    </lineage>
</organism>
<name>A0A4V4RFW4_9MICO</name>
<dbReference type="InterPro" id="IPR000485">
    <property type="entry name" value="AsnC-type_HTH_dom"/>
</dbReference>
<dbReference type="InterPro" id="IPR036390">
    <property type="entry name" value="WH_DNA-bd_sf"/>
</dbReference>
<dbReference type="Gene3D" id="1.10.10.10">
    <property type="entry name" value="Winged helix-like DNA-binding domain superfamily/Winged helix DNA-binding domain"/>
    <property type="match status" value="1"/>
</dbReference>
<keyword evidence="2" id="KW-0238">DNA-binding</keyword>
<keyword evidence="6" id="KW-1185">Reference proteome</keyword>
<dbReference type="InterPro" id="IPR019887">
    <property type="entry name" value="Tscrpt_reg_AsnC/Lrp_C"/>
</dbReference>
<evidence type="ECO:0000256" key="1">
    <source>
        <dbReference type="ARBA" id="ARBA00023015"/>
    </source>
</evidence>
<dbReference type="PANTHER" id="PTHR30154:SF34">
    <property type="entry name" value="TRANSCRIPTIONAL REGULATOR AZLB"/>
    <property type="match status" value="1"/>
</dbReference>
<dbReference type="GO" id="GO:0043200">
    <property type="term" value="P:response to amino acid"/>
    <property type="evidence" value="ECO:0007669"/>
    <property type="project" value="TreeGrafter"/>
</dbReference>
<dbReference type="GO" id="GO:0005829">
    <property type="term" value="C:cytosol"/>
    <property type="evidence" value="ECO:0007669"/>
    <property type="project" value="TreeGrafter"/>
</dbReference>
<feature type="domain" description="HTH asnC-type" evidence="4">
    <location>
        <begin position="22"/>
        <end position="83"/>
    </location>
</feature>
<evidence type="ECO:0000256" key="2">
    <source>
        <dbReference type="ARBA" id="ARBA00023125"/>
    </source>
</evidence>
<evidence type="ECO:0000313" key="5">
    <source>
        <dbReference type="EMBL" id="TIH39404.1"/>
    </source>
</evidence>
<dbReference type="Pfam" id="PF01037">
    <property type="entry name" value="AsnC_trans_reg"/>
    <property type="match status" value="1"/>
</dbReference>